<feature type="region of interest" description="Disordered" evidence="1">
    <location>
        <begin position="1"/>
        <end position="26"/>
    </location>
</feature>
<dbReference type="Proteomes" id="UP001056855">
    <property type="component" value="Chromosome"/>
</dbReference>
<dbReference type="Gene3D" id="2.160.20.10">
    <property type="entry name" value="Single-stranded right-handed beta-helix, Pectin lyase-like"/>
    <property type="match status" value="1"/>
</dbReference>
<evidence type="ECO:0000313" key="4">
    <source>
        <dbReference type="Proteomes" id="UP001056855"/>
    </source>
</evidence>
<protein>
    <submittedName>
        <fullName evidence="3">Right-handed parallel beta-helix repeat-containing protein</fullName>
    </submittedName>
</protein>
<name>A0A9E7SSU1_9EURY</name>
<evidence type="ECO:0000256" key="1">
    <source>
        <dbReference type="SAM" id="MobiDB-lite"/>
    </source>
</evidence>
<accession>A0A9E7SSU1</accession>
<dbReference type="KEGG" id="sawl:NGM29_14410"/>
<dbReference type="AlphaFoldDB" id="A0A9E7SSU1"/>
<evidence type="ECO:0000259" key="2">
    <source>
        <dbReference type="Pfam" id="PF13229"/>
    </source>
</evidence>
<feature type="compositionally biased region" description="Polar residues" evidence="1">
    <location>
        <begin position="409"/>
        <end position="433"/>
    </location>
</feature>
<feature type="domain" description="Right handed beta helix" evidence="2">
    <location>
        <begin position="293"/>
        <end position="416"/>
    </location>
</feature>
<dbReference type="InterPro" id="IPR006626">
    <property type="entry name" value="PbH1"/>
</dbReference>
<dbReference type="InterPro" id="IPR039448">
    <property type="entry name" value="Beta_helix"/>
</dbReference>
<gene>
    <name evidence="3" type="ORF">NGM29_14410</name>
</gene>
<reference evidence="3" key="1">
    <citation type="submission" date="2022-06" db="EMBL/GenBank/DDBJ databases">
        <title>Diverse halophilic archaea isolated from saline environments.</title>
        <authorList>
            <person name="Cui H.-L."/>
        </authorList>
    </citation>
    <scope>NUCLEOTIDE SEQUENCE</scope>
    <source>
        <strain evidence="3">WLHS1</strain>
    </source>
</reference>
<dbReference type="InterPro" id="IPR012334">
    <property type="entry name" value="Pectin_lyas_fold"/>
</dbReference>
<evidence type="ECO:0000313" key="3">
    <source>
        <dbReference type="EMBL" id="UTF52959.1"/>
    </source>
</evidence>
<organism evidence="3 4">
    <name type="scientific">Natronosalvus rutilus</name>
    <dbReference type="NCBI Taxonomy" id="2953753"/>
    <lineage>
        <taxon>Archaea</taxon>
        <taxon>Methanobacteriati</taxon>
        <taxon>Methanobacteriota</taxon>
        <taxon>Stenosarchaea group</taxon>
        <taxon>Halobacteria</taxon>
        <taxon>Halobacteriales</taxon>
        <taxon>Natrialbaceae</taxon>
        <taxon>Natronosalvus</taxon>
    </lineage>
</organism>
<keyword evidence="4" id="KW-1185">Reference proteome</keyword>
<feature type="region of interest" description="Disordered" evidence="1">
    <location>
        <begin position="409"/>
        <end position="467"/>
    </location>
</feature>
<dbReference type="PROSITE" id="PS51318">
    <property type="entry name" value="TAT"/>
    <property type="match status" value="1"/>
</dbReference>
<dbReference type="EMBL" id="CP100355">
    <property type="protein sequence ID" value="UTF52959.1"/>
    <property type="molecule type" value="Genomic_DNA"/>
</dbReference>
<dbReference type="SUPFAM" id="SSF51126">
    <property type="entry name" value="Pectin lyase-like"/>
    <property type="match status" value="1"/>
</dbReference>
<sequence length="730" mass="79373">MARDTPVDSSSDQLPERNQRQTTDGILHRRSYLKLAGSAAGLVAGTGTAAAAADVDPDVNIVDAGADNSGNTSINHVLESVHGNGTTIYFPPGEYRLDSFHNGADDWTWYGEDARFVVPSHVTEKYLHLTGNGWTIDGIDIDLSADGAAPVNFLHGGNWTFRNVEFVGRMSDPSNRGSSSLLYMDADRGTQGLVENVRAMDGSAAVDESSNRGGLRIVGSEGDLTLRNVAVSGFANNSMYFHNMPGHLLIDNCYLEDTNTGIRIGGNTTVRDTVFNQSQAPPARWSGASAARGIWINSNSSTSGDITIEGCEFVMTDPSGAHAIYTSNSHEGIEVRDCVIRQDSDFYAVQLTEGGSGQTIIENVSITGDSSKAGIYLSGRSGARLRSLCLQKAGDGVRVRNSSDVRVENSTINVTGNPVSGSPTTSGISNSGTCPVPDGDWAPEETNDKDSGNDDEREEATEPDGTPIRLEGEAEYRIAVSGDIQPAPEIAQWVTEGEQYGDSEVDWYLTGSWTEWYFTGEIEAFDLENVEELTVYLDGEEVDPDALGASDDAESTEKTLRLEGECDYLIEVSGDIRPDEKIAQWVTEGEQYGDGQVDWYLTGSWTEWHYTGEIETFEVDSTDDLRVFVDGEAVDPYSLAASSGTDTESVLRLEGTTDYFVEVSGDIRPDEEIAQWVTEGEQYGDGKVDWYLTESWTQWYFTGDIETFEVNSTDDLRIFVDGIEVNTNSL</sequence>
<proteinExistence type="predicted"/>
<dbReference type="InterPro" id="IPR006311">
    <property type="entry name" value="TAT_signal"/>
</dbReference>
<dbReference type="GeneID" id="73291262"/>
<dbReference type="SMART" id="SM00710">
    <property type="entry name" value="PbH1"/>
    <property type="match status" value="7"/>
</dbReference>
<dbReference type="InterPro" id="IPR011050">
    <property type="entry name" value="Pectin_lyase_fold/virulence"/>
</dbReference>
<dbReference type="Pfam" id="PF13229">
    <property type="entry name" value="Beta_helix"/>
    <property type="match status" value="1"/>
</dbReference>
<dbReference type="RefSeq" id="WP_254157061.1">
    <property type="nucleotide sequence ID" value="NZ_CP100355.1"/>
</dbReference>